<evidence type="ECO:0000313" key="1">
    <source>
        <dbReference type="EMBL" id="CAH0731811.1"/>
    </source>
</evidence>
<dbReference type="OrthoDB" id="1708588at2759"/>
<dbReference type="SUPFAM" id="SSF52047">
    <property type="entry name" value="RNI-like"/>
    <property type="match status" value="1"/>
</dbReference>
<evidence type="ECO:0008006" key="3">
    <source>
        <dbReference type="Google" id="ProtNLM"/>
    </source>
</evidence>
<dbReference type="AlphaFoldDB" id="A0A8J9V419"/>
<protein>
    <recommendedName>
        <fullName evidence="3">Distal membrane arm assembly complex 2-like protein</fullName>
    </recommendedName>
</protein>
<reference evidence="1" key="1">
    <citation type="submission" date="2021-12" db="EMBL/GenBank/DDBJ databases">
        <authorList>
            <person name="Martin H S."/>
        </authorList>
    </citation>
    <scope>NUCLEOTIDE SEQUENCE</scope>
</reference>
<dbReference type="InterPro" id="IPR032675">
    <property type="entry name" value="LRR_dom_sf"/>
</dbReference>
<name>A0A8J9V419_9NEOP</name>
<gene>
    <name evidence="1" type="ORF">BINO364_LOCUS16594</name>
</gene>
<proteinExistence type="predicted"/>
<evidence type="ECO:0000313" key="2">
    <source>
        <dbReference type="Proteomes" id="UP000838878"/>
    </source>
</evidence>
<accession>A0A8J9V419</accession>
<feature type="non-terminal residue" evidence="1">
    <location>
        <position position="294"/>
    </location>
</feature>
<sequence>MKYIKSPYICSHIVSIIKQTNKFHLLYLNSRNYCEYKSIYERDEAGRKPRKVHGQEYPEWRRPWVEREGEWSSKLSLFVEKSPSMHILNAMQNIPNLSFKKIKDWWAEMKVIQEIQNQIYLAERVAALGSNLAAVHFFTYRQAAVKVKDKPQWILGDVTTLNLPNSYTDGYFVEAIDCSNFHHNGIRYEGIQNLSNLKYLKWLSLRNNKYVDVWCLDRIAGLNGDTLEFLNIEGCKICIGCIYAIARMQALKFLVISDPGDNVELQAGLSMLEQEKPNLLIKAQDTTDEIVKEI</sequence>
<dbReference type="Gene3D" id="3.80.10.10">
    <property type="entry name" value="Ribonuclease Inhibitor"/>
    <property type="match status" value="1"/>
</dbReference>
<keyword evidence="2" id="KW-1185">Reference proteome</keyword>
<dbReference type="Proteomes" id="UP000838878">
    <property type="component" value="Chromosome 9"/>
</dbReference>
<organism evidence="1 2">
    <name type="scientific">Brenthis ino</name>
    <name type="common">lesser marbled fritillary</name>
    <dbReference type="NCBI Taxonomy" id="405034"/>
    <lineage>
        <taxon>Eukaryota</taxon>
        <taxon>Metazoa</taxon>
        <taxon>Ecdysozoa</taxon>
        <taxon>Arthropoda</taxon>
        <taxon>Hexapoda</taxon>
        <taxon>Insecta</taxon>
        <taxon>Pterygota</taxon>
        <taxon>Neoptera</taxon>
        <taxon>Endopterygota</taxon>
        <taxon>Lepidoptera</taxon>
        <taxon>Glossata</taxon>
        <taxon>Ditrysia</taxon>
        <taxon>Papilionoidea</taxon>
        <taxon>Nymphalidae</taxon>
        <taxon>Heliconiinae</taxon>
        <taxon>Argynnini</taxon>
        <taxon>Brenthis</taxon>
    </lineage>
</organism>
<dbReference type="EMBL" id="OV170229">
    <property type="protein sequence ID" value="CAH0731811.1"/>
    <property type="molecule type" value="Genomic_DNA"/>
</dbReference>